<feature type="transmembrane region" description="Helical" evidence="1">
    <location>
        <begin position="60"/>
        <end position="81"/>
    </location>
</feature>
<proteinExistence type="predicted"/>
<accession>A0A3B0CAN8</accession>
<evidence type="ECO:0000313" key="2">
    <source>
        <dbReference type="EMBL" id="RKN80697.1"/>
    </source>
</evidence>
<dbReference type="Pfam" id="PF06182">
    <property type="entry name" value="ABC2_membrane_6"/>
    <property type="match status" value="1"/>
</dbReference>
<evidence type="ECO:0008006" key="4">
    <source>
        <dbReference type="Google" id="ProtNLM"/>
    </source>
</evidence>
<gene>
    <name evidence="2" type="ORF">D7M11_19670</name>
</gene>
<feature type="transmembrane region" description="Helical" evidence="1">
    <location>
        <begin position="143"/>
        <end position="168"/>
    </location>
</feature>
<evidence type="ECO:0000313" key="3">
    <source>
        <dbReference type="Proteomes" id="UP000282311"/>
    </source>
</evidence>
<feature type="transmembrane region" description="Helical" evidence="1">
    <location>
        <begin position="113"/>
        <end position="131"/>
    </location>
</feature>
<name>A0A3B0CAN8_9BACL</name>
<feature type="transmembrane region" description="Helical" evidence="1">
    <location>
        <begin position="232"/>
        <end position="254"/>
    </location>
</feature>
<evidence type="ECO:0000256" key="1">
    <source>
        <dbReference type="SAM" id="Phobius"/>
    </source>
</evidence>
<dbReference type="InterPro" id="IPR010390">
    <property type="entry name" value="ABC-2_transporter-like"/>
</dbReference>
<dbReference type="AlphaFoldDB" id="A0A3B0CAN8"/>
<dbReference type="PANTHER" id="PTHR36832">
    <property type="entry name" value="SLR1174 PROTEIN-RELATED"/>
    <property type="match status" value="1"/>
</dbReference>
<keyword evidence="1" id="KW-0812">Transmembrane</keyword>
<dbReference type="EMBL" id="RBAH01000014">
    <property type="protein sequence ID" value="RKN80697.1"/>
    <property type="molecule type" value="Genomic_DNA"/>
</dbReference>
<feature type="transmembrane region" description="Helical" evidence="1">
    <location>
        <begin position="202"/>
        <end position="220"/>
    </location>
</feature>
<reference evidence="2 3" key="1">
    <citation type="journal article" date="2007" name="Int. J. Syst. Evol. Microbiol.">
        <title>Paenibacillus ginsengarvi sp. nov., isolated from soil from ginseng cultivation.</title>
        <authorList>
            <person name="Yoon M.H."/>
            <person name="Ten L.N."/>
            <person name="Im W.T."/>
        </authorList>
    </citation>
    <scope>NUCLEOTIDE SEQUENCE [LARGE SCALE GENOMIC DNA]</scope>
    <source>
        <strain evidence="2 3">KCTC 13059</strain>
    </source>
</reference>
<sequence>MLRVLRSVAFVTYKEWAAYRSHMAVSLFVGPVLFLAQLLIWQAVFSARDTVGGLTLEQMIAYYGIIAVIQYAIFDFADWNLQMLIRTGKFLTFLLRPVSHRWFALSQKAGHRLLGFWLELVPVALILYFGFHVNLVPKHPVWAVISVALSFLMMFLVNYCIGLTAFWLTNAHGIRGMFHLLRDISAGVFLPLTFLPETMQKVLFVLPFQFIVYVPTRVFIGSYELGGITLSIPQIVGMQAAAVGIMWLVSELLWRLGIRRFTGVGA</sequence>
<dbReference type="Proteomes" id="UP000282311">
    <property type="component" value="Unassembled WGS sequence"/>
</dbReference>
<dbReference type="PANTHER" id="PTHR36832:SF1">
    <property type="entry name" value="SLR1174 PROTEIN"/>
    <property type="match status" value="1"/>
</dbReference>
<dbReference type="RefSeq" id="WP_120748952.1">
    <property type="nucleotide sequence ID" value="NZ_RBAH01000014.1"/>
</dbReference>
<protein>
    <recommendedName>
        <fullName evidence="4">ABC transporter permease</fullName>
    </recommendedName>
</protein>
<keyword evidence="1" id="KW-0472">Membrane</keyword>
<comment type="caution">
    <text evidence="2">The sequence shown here is derived from an EMBL/GenBank/DDBJ whole genome shotgun (WGS) entry which is preliminary data.</text>
</comment>
<keyword evidence="1" id="KW-1133">Transmembrane helix</keyword>
<feature type="transmembrane region" description="Helical" evidence="1">
    <location>
        <begin position="21"/>
        <end position="40"/>
    </location>
</feature>
<keyword evidence="3" id="KW-1185">Reference proteome</keyword>
<organism evidence="2 3">
    <name type="scientific">Paenibacillus ginsengarvi</name>
    <dbReference type="NCBI Taxonomy" id="400777"/>
    <lineage>
        <taxon>Bacteria</taxon>
        <taxon>Bacillati</taxon>
        <taxon>Bacillota</taxon>
        <taxon>Bacilli</taxon>
        <taxon>Bacillales</taxon>
        <taxon>Paenibacillaceae</taxon>
        <taxon>Paenibacillus</taxon>
    </lineage>
</organism>
<dbReference type="OrthoDB" id="8582979at2"/>